<feature type="compositionally biased region" description="Basic and acidic residues" evidence="1">
    <location>
        <begin position="98"/>
        <end position="188"/>
    </location>
</feature>
<dbReference type="EMBL" id="GL996500">
    <property type="protein sequence ID" value="EGW34161.1"/>
    <property type="molecule type" value="Genomic_DNA"/>
</dbReference>
<dbReference type="GeneID" id="18872978"/>
<feature type="transmembrane region" description="Helical" evidence="2">
    <location>
        <begin position="218"/>
        <end position="239"/>
    </location>
</feature>
<dbReference type="KEGG" id="spaa:SPAPADRAFT_59590"/>
<evidence type="ECO:0000313" key="3">
    <source>
        <dbReference type="EMBL" id="EGW34161.1"/>
    </source>
</evidence>
<dbReference type="AlphaFoldDB" id="G3AHJ7"/>
<accession>G3AHJ7</accession>
<evidence type="ECO:0000313" key="4">
    <source>
        <dbReference type="Proteomes" id="UP000000709"/>
    </source>
</evidence>
<keyword evidence="2" id="KW-0812">Transmembrane</keyword>
<sequence>MYGHPLHVIHEKDPLELNPGKPKKKLTALKVFISIFLVSSLIYVITNRGKYEELSTYFSKPSTSFVYTVEPSITTGLQRREDDNKDSQKTTSKTDPTPTDKKEDTKTTDKPSKTSSEDKTTKTTDKPSKTSNEDKTTDKPTSKATDKSSDDKTTDKSTDDKNSKATDEPKDDKDVNTDSKSTKSDSKPTKTTSKPDPTPTETESSAPVPVYDQPGIRFVFALFGFILLNMFAIVIHHIYMVASKAGNTYKTVDDDISPF</sequence>
<protein>
    <submittedName>
        <fullName evidence="3">Uncharacterized protein</fullName>
    </submittedName>
</protein>
<evidence type="ECO:0000256" key="1">
    <source>
        <dbReference type="SAM" id="MobiDB-lite"/>
    </source>
</evidence>
<keyword evidence="4" id="KW-1185">Reference proteome</keyword>
<keyword evidence="2" id="KW-1133">Transmembrane helix</keyword>
<feature type="transmembrane region" description="Helical" evidence="2">
    <location>
        <begin position="27"/>
        <end position="45"/>
    </location>
</feature>
<dbReference type="eggNOG" id="ENOG502RQCN">
    <property type="taxonomic scope" value="Eukaryota"/>
</dbReference>
<name>G3AHJ7_SPAPN</name>
<dbReference type="OMA" id="HIYMVAS"/>
<evidence type="ECO:0000256" key="2">
    <source>
        <dbReference type="SAM" id="Phobius"/>
    </source>
</evidence>
<dbReference type="InParanoid" id="G3AHJ7"/>
<dbReference type="RefSeq" id="XP_007373745.1">
    <property type="nucleotide sequence ID" value="XM_007373683.1"/>
</dbReference>
<organism evidence="4">
    <name type="scientific">Spathaspora passalidarum (strain NRRL Y-27907 / 11-Y1)</name>
    <dbReference type="NCBI Taxonomy" id="619300"/>
    <lineage>
        <taxon>Eukaryota</taxon>
        <taxon>Fungi</taxon>
        <taxon>Dikarya</taxon>
        <taxon>Ascomycota</taxon>
        <taxon>Saccharomycotina</taxon>
        <taxon>Pichiomycetes</taxon>
        <taxon>Debaryomycetaceae</taxon>
        <taxon>Spathaspora</taxon>
    </lineage>
</organism>
<feature type="region of interest" description="Disordered" evidence="1">
    <location>
        <begin position="76"/>
        <end position="210"/>
    </location>
</feature>
<keyword evidence="2" id="KW-0472">Membrane</keyword>
<dbReference type="Proteomes" id="UP000000709">
    <property type="component" value="Unassembled WGS sequence"/>
</dbReference>
<dbReference type="HOGENOM" id="CLU_1074290_0_0_1"/>
<gene>
    <name evidence="3" type="ORF">SPAPADRAFT_59590</name>
</gene>
<dbReference type="OrthoDB" id="4026482at2759"/>
<feature type="compositionally biased region" description="Low complexity" evidence="1">
    <location>
        <begin position="189"/>
        <end position="209"/>
    </location>
</feature>
<proteinExistence type="predicted"/>
<feature type="compositionally biased region" description="Basic and acidic residues" evidence="1">
    <location>
        <begin position="78"/>
        <end position="88"/>
    </location>
</feature>
<reference evidence="3 4" key="1">
    <citation type="journal article" date="2011" name="Proc. Natl. Acad. Sci. U.S.A.">
        <title>Comparative genomics of xylose-fermenting fungi for enhanced biofuel production.</title>
        <authorList>
            <person name="Wohlbach D.J."/>
            <person name="Kuo A."/>
            <person name="Sato T.K."/>
            <person name="Potts K.M."/>
            <person name="Salamov A.A."/>
            <person name="LaButti K.M."/>
            <person name="Sun H."/>
            <person name="Clum A."/>
            <person name="Pangilinan J.L."/>
            <person name="Lindquist E.A."/>
            <person name="Lucas S."/>
            <person name="Lapidus A."/>
            <person name="Jin M."/>
            <person name="Gunawan C."/>
            <person name="Balan V."/>
            <person name="Dale B.E."/>
            <person name="Jeffries T.W."/>
            <person name="Zinkel R."/>
            <person name="Barry K.W."/>
            <person name="Grigoriev I.V."/>
            <person name="Gasch A.P."/>
        </authorList>
    </citation>
    <scope>NUCLEOTIDE SEQUENCE [LARGE SCALE GENOMIC DNA]</scope>
    <source>
        <strain evidence="4">NRRL Y-27907 / 11-Y1</strain>
    </source>
</reference>